<keyword evidence="1" id="KW-1133">Transmembrane helix</keyword>
<feature type="transmembrane region" description="Helical" evidence="1">
    <location>
        <begin position="20"/>
        <end position="46"/>
    </location>
</feature>
<sequence>NRLINISVDIDDVSVVDDEIGICVLVVIAVVVVVVVVVVELLTVIVEYGGGEGLDIESSNS</sequence>
<dbReference type="Proteomes" id="UP000279833">
    <property type="component" value="Unassembled WGS sequence"/>
</dbReference>
<dbReference type="EMBL" id="UZAK01004545">
    <property type="protein sequence ID" value="VDO84654.1"/>
    <property type="molecule type" value="Genomic_DNA"/>
</dbReference>
<proteinExistence type="predicted"/>
<evidence type="ECO:0000313" key="2">
    <source>
        <dbReference type="EMBL" id="VDO84654.1"/>
    </source>
</evidence>
<organism evidence="4">
    <name type="scientific">Schistosoma curassoni</name>
    <dbReference type="NCBI Taxonomy" id="6186"/>
    <lineage>
        <taxon>Eukaryota</taxon>
        <taxon>Metazoa</taxon>
        <taxon>Spiralia</taxon>
        <taxon>Lophotrochozoa</taxon>
        <taxon>Platyhelminthes</taxon>
        <taxon>Trematoda</taxon>
        <taxon>Digenea</taxon>
        <taxon>Strigeidida</taxon>
        <taxon>Schistosomatoidea</taxon>
        <taxon>Schistosomatidae</taxon>
        <taxon>Schistosoma</taxon>
    </lineage>
</organism>
<reference evidence="2 3" key="2">
    <citation type="submission" date="2018-11" db="EMBL/GenBank/DDBJ databases">
        <authorList>
            <consortium name="Pathogen Informatics"/>
        </authorList>
    </citation>
    <scope>NUCLEOTIDE SEQUENCE [LARGE SCALE GENOMIC DNA]</scope>
    <source>
        <strain evidence="2">Dakar</strain>
        <strain evidence="3">Dakar, Senegal</strain>
    </source>
</reference>
<evidence type="ECO:0000256" key="1">
    <source>
        <dbReference type="SAM" id="Phobius"/>
    </source>
</evidence>
<keyword evidence="1" id="KW-0812">Transmembrane</keyword>
<evidence type="ECO:0000313" key="3">
    <source>
        <dbReference type="Proteomes" id="UP000279833"/>
    </source>
</evidence>
<accession>A0A183JM83</accession>
<name>A0A183JM83_9TREM</name>
<dbReference type="AlphaFoldDB" id="A0A183JM83"/>
<protein>
    <submittedName>
        <fullName evidence="2 4">Uncharacterized protein</fullName>
    </submittedName>
</protein>
<evidence type="ECO:0000313" key="4">
    <source>
        <dbReference type="WBParaSite" id="SCUD_0000381501-mRNA-1"/>
    </source>
</evidence>
<gene>
    <name evidence="2" type="ORF">SCUD_LOCUS3815</name>
</gene>
<keyword evidence="3" id="KW-1185">Reference proteome</keyword>
<reference evidence="4" key="1">
    <citation type="submission" date="2016-06" db="UniProtKB">
        <authorList>
            <consortium name="WormBaseParasite"/>
        </authorList>
    </citation>
    <scope>IDENTIFICATION</scope>
</reference>
<keyword evidence="1" id="KW-0472">Membrane</keyword>
<dbReference type="WBParaSite" id="SCUD_0000381501-mRNA-1">
    <property type="protein sequence ID" value="SCUD_0000381501-mRNA-1"/>
    <property type="gene ID" value="SCUD_0000381501"/>
</dbReference>